<comment type="caution">
    <text evidence="2">The sequence shown here is derived from an EMBL/GenBank/DDBJ whole genome shotgun (WGS) entry which is preliminary data.</text>
</comment>
<accession>A0AA38U6L4</accession>
<evidence type="ECO:0000313" key="2">
    <source>
        <dbReference type="EMBL" id="KAJ3833264.1"/>
    </source>
</evidence>
<reference evidence="2" key="1">
    <citation type="submission" date="2022-08" db="EMBL/GenBank/DDBJ databases">
        <authorList>
            <consortium name="DOE Joint Genome Institute"/>
            <person name="Min B."/>
            <person name="Riley R."/>
            <person name="Sierra-Patev S."/>
            <person name="Naranjo-Ortiz M."/>
            <person name="Looney B."/>
            <person name="Konkel Z."/>
            <person name="Slot J.C."/>
            <person name="Sakamoto Y."/>
            <person name="Steenwyk J.L."/>
            <person name="Rokas A."/>
            <person name="Carro J."/>
            <person name="Camarero S."/>
            <person name="Ferreira P."/>
            <person name="Molpeceres G."/>
            <person name="Ruiz-Duenas F.J."/>
            <person name="Serrano A."/>
            <person name="Henrissat B."/>
            <person name="Drula E."/>
            <person name="Hughes K.W."/>
            <person name="Mata J.L."/>
            <person name="Ishikawa N.K."/>
            <person name="Vargas-Isla R."/>
            <person name="Ushijima S."/>
            <person name="Smith C.A."/>
            <person name="Ahrendt S."/>
            <person name="Andreopoulos W."/>
            <person name="He G."/>
            <person name="Labutti K."/>
            <person name="Lipzen A."/>
            <person name="Ng V."/>
            <person name="Sandor L."/>
            <person name="Barry K."/>
            <person name="Martinez A.T."/>
            <person name="Xiao Y."/>
            <person name="Gibbons J.G."/>
            <person name="Terashima K."/>
            <person name="Hibbett D.S."/>
            <person name="Grigoriev I.V."/>
        </authorList>
    </citation>
    <scope>NUCLEOTIDE SEQUENCE</scope>
    <source>
        <strain evidence="2">TFB9207</strain>
    </source>
</reference>
<dbReference type="EMBL" id="MU806735">
    <property type="protein sequence ID" value="KAJ3833264.1"/>
    <property type="molecule type" value="Genomic_DNA"/>
</dbReference>
<feature type="signal peptide" evidence="1">
    <location>
        <begin position="1"/>
        <end position="23"/>
    </location>
</feature>
<feature type="chain" id="PRO_5041249461" evidence="1">
    <location>
        <begin position="24"/>
        <end position="213"/>
    </location>
</feature>
<evidence type="ECO:0000256" key="1">
    <source>
        <dbReference type="SAM" id="SignalP"/>
    </source>
</evidence>
<keyword evidence="3" id="KW-1185">Reference proteome</keyword>
<sequence>MLFMPSHLIALSCVLTTFLYAAATPLSNTHLLERRTNPSSAPPPGTTAYEVKLYKLKDTLHQVLLIGDYSVHARMPKYGDPGISTSKVDGTKFPPTDRNTKLVPCVVSGEAPKQDLENRVIEERATVQSLGVLYLESPKVTDETVTKKLVDDISMENAVSVVGGTCVDWMERVVLKLPEFDKRYEVPQSWYDHIKDEKSAARTHWDKKLAIEK</sequence>
<name>A0AA38U6L4_9AGAR</name>
<proteinExistence type="predicted"/>
<protein>
    <submittedName>
        <fullName evidence="2">Uncharacterized protein</fullName>
    </submittedName>
</protein>
<evidence type="ECO:0000313" key="3">
    <source>
        <dbReference type="Proteomes" id="UP001163846"/>
    </source>
</evidence>
<dbReference type="AlphaFoldDB" id="A0AA38U6L4"/>
<gene>
    <name evidence="2" type="ORF">F5878DRAFT_417045</name>
</gene>
<organism evidence="2 3">
    <name type="scientific">Lentinula raphanica</name>
    <dbReference type="NCBI Taxonomy" id="153919"/>
    <lineage>
        <taxon>Eukaryota</taxon>
        <taxon>Fungi</taxon>
        <taxon>Dikarya</taxon>
        <taxon>Basidiomycota</taxon>
        <taxon>Agaricomycotina</taxon>
        <taxon>Agaricomycetes</taxon>
        <taxon>Agaricomycetidae</taxon>
        <taxon>Agaricales</taxon>
        <taxon>Marasmiineae</taxon>
        <taxon>Omphalotaceae</taxon>
        <taxon>Lentinula</taxon>
    </lineage>
</organism>
<keyword evidence="1" id="KW-0732">Signal</keyword>
<dbReference type="Proteomes" id="UP001163846">
    <property type="component" value="Unassembled WGS sequence"/>
</dbReference>